<dbReference type="STRING" id="7232.A0A484BSY8"/>
<evidence type="ECO:0000256" key="4">
    <source>
        <dbReference type="ARBA" id="ARBA00018517"/>
    </source>
</evidence>
<evidence type="ECO:0000256" key="15">
    <source>
        <dbReference type="ARBA" id="ARBA00048740"/>
    </source>
</evidence>
<feature type="region of interest" description="Disordered" evidence="23">
    <location>
        <begin position="297"/>
        <end position="352"/>
    </location>
</feature>
<evidence type="ECO:0000313" key="24">
    <source>
        <dbReference type="EMBL" id="TDG51926.1"/>
    </source>
</evidence>
<evidence type="ECO:0000256" key="19">
    <source>
        <dbReference type="ARBA" id="ARBA00057179"/>
    </source>
</evidence>
<evidence type="ECO:0000256" key="2">
    <source>
        <dbReference type="ARBA" id="ARBA00004496"/>
    </source>
</evidence>
<dbReference type="InterPro" id="IPR029063">
    <property type="entry name" value="SAM-dependent_MTases_sf"/>
</dbReference>
<comment type="similarity">
    <text evidence="13">Belongs to the methyltransferase superfamily. Trimethylguanosine synthase family.</text>
</comment>
<dbReference type="Pfam" id="PF09445">
    <property type="entry name" value="Methyltransf_15"/>
    <property type="match status" value="1"/>
</dbReference>
<comment type="catalytic activity">
    <reaction evidence="16">
        <text>a 5'-end (N(2),N(7)-dimethyl 5'-triphosphoguanosine)-ribonucleoside in snRNA + S-adenosyl-L-methionine = a 5'-end (N(2),N(2),N(7)-trimethyl 5'-triphosphoguanosine)-ribonucleoside in snRNA + S-adenosyl-L-homocysteine + H(+)</text>
        <dbReference type="Rhea" id="RHEA:78479"/>
        <dbReference type="Rhea" id="RHEA-COMP:19087"/>
        <dbReference type="Rhea" id="RHEA-COMP:19089"/>
        <dbReference type="ChEBI" id="CHEBI:15378"/>
        <dbReference type="ChEBI" id="CHEBI:57856"/>
        <dbReference type="ChEBI" id="CHEBI:59789"/>
        <dbReference type="ChEBI" id="CHEBI:167623"/>
        <dbReference type="ChEBI" id="CHEBI:172880"/>
    </reaction>
    <physiologicalReaction direction="left-to-right" evidence="16">
        <dbReference type="Rhea" id="RHEA:78480"/>
    </physiologicalReaction>
</comment>
<keyword evidence="9" id="KW-0949">S-adenosyl-L-methionine</keyword>
<evidence type="ECO:0000256" key="12">
    <source>
        <dbReference type="ARBA" id="ARBA00023242"/>
    </source>
</evidence>
<dbReference type="GO" id="GO:0071164">
    <property type="term" value="F:RNA cap trimethylguanosine synthase activity"/>
    <property type="evidence" value="ECO:0007669"/>
    <property type="project" value="TreeGrafter"/>
</dbReference>
<comment type="function">
    <text evidence="19">Catalyzes the 2 serial methylation steps for the conversion of the 7-monomethylguanosine (m(7)G) caps of snRNAs and snoRNAs to a 2,2,7-trimethylguanosine (m(2,2,7)G) cap structure. The enzyme is specific for guanine, and N7 methylation must precede N2 methylation. Hypermethylation of the m7G cap of U snRNAs leads to their concentration in nuclear foci, their colocalization with coilin and the formation of canonical Cajal bodies (CBs). Plays a role in transcriptional regulation.</text>
</comment>
<evidence type="ECO:0000256" key="11">
    <source>
        <dbReference type="ARBA" id="ARBA00023163"/>
    </source>
</evidence>
<dbReference type="GO" id="GO:0005737">
    <property type="term" value="C:cytoplasm"/>
    <property type="evidence" value="ECO:0007669"/>
    <property type="project" value="UniProtKB-SubCell"/>
</dbReference>
<keyword evidence="10" id="KW-0805">Transcription regulation</keyword>
<feature type="compositionally biased region" description="Basic and acidic residues" evidence="23">
    <location>
        <begin position="330"/>
        <end position="341"/>
    </location>
</feature>
<comment type="catalytic activity">
    <reaction evidence="15">
        <text>a 5'-end (N(7)-methyl 5'-triphosphoguanosine)-ribonucleoside in snoRNA + S-adenosyl-L-methionine = a 5'-end (N(2),N(7)-dimethyl 5'-triphosphoguanosine)-ribonucleoside in snoRNA + S-adenosyl-L-homocysteine + H(+)</text>
        <dbReference type="Rhea" id="RHEA:78475"/>
        <dbReference type="Rhea" id="RHEA-COMP:19086"/>
        <dbReference type="Rhea" id="RHEA-COMP:19088"/>
        <dbReference type="ChEBI" id="CHEBI:15378"/>
        <dbReference type="ChEBI" id="CHEBI:57856"/>
        <dbReference type="ChEBI" id="CHEBI:59789"/>
        <dbReference type="ChEBI" id="CHEBI:156461"/>
        <dbReference type="ChEBI" id="CHEBI:172880"/>
    </reaction>
    <physiologicalReaction direction="left-to-right" evidence="15">
        <dbReference type="Rhea" id="RHEA:78476"/>
    </physiologicalReaction>
</comment>
<name>A0A484BSY8_DRONA</name>
<keyword evidence="6" id="KW-0597">Phosphoprotein</keyword>
<evidence type="ECO:0000256" key="14">
    <source>
        <dbReference type="ARBA" id="ARBA00047418"/>
    </source>
</evidence>
<evidence type="ECO:0000256" key="6">
    <source>
        <dbReference type="ARBA" id="ARBA00022553"/>
    </source>
</evidence>
<evidence type="ECO:0000256" key="21">
    <source>
        <dbReference type="ARBA" id="ARBA00079339"/>
    </source>
</evidence>
<dbReference type="Proteomes" id="UP000295192">
    <property type="component" value="Unassembled WGS sequence"/>
</dbReference>
<dbReference type="EMBL" id="LSRL02000006">
    <property type="protein sequence ID" value="TDG51926.1"/>
    <property type="molecule type" value="Genomic_DNA"/>
</dbReference>
<evidence type="ECO:0000313" key="25">
    <source>
        <dbReference type="Proteomes" id="UP000295192"/>
    </source>
</evidence>
<organism evidence="24 25">
    <name type="scientific">Drosophila navojoa</name>
    <name type="common">Fruit fly</name>
    <dbReference type="NCBI Taxonomy" id="7232"/>
    <lineage>
        <taxon>Eukaryota</taxon>
        <taxon>Metazoa</taxon>
        <taxon>Ecdysozoa</taxon>
        <taxon>Arthropoda</taxon>
        <taxon>Hexapoda</taxon>
        <taxon>Insecta</taxon>
        <taxon>Pterygota</taxon>
        <taxon>Neoptera</taxon>
        <taxon>Endopterygota</taxon>
        <taxon>Diptera</taxon>
        <taxon>Brachycera</taxon>
        <taxon>Muscomorpha</taxon>
        <taxon>Ephydroidea</taxon>
        <taxon>Drosophilidae</taxon>
        <taxon>Drosophila</taxon>
    </lineage>
</organism>
<dbReference type="OrthoDB" id="194443at2759"/>
<keyword evidence="5" id="KW-0963">Cytoplasm</keyword>
<comment type="subcellular location">
    <subcellularLocation>
        <location evidence="2">Cytoplasm</location>
    </subcellularLocation>
    <subcellularLocation>
        <location evidence="1">Nucleus</location>
        <location evidence="1">Cajal body</location>
    </subcellularLocation>
    <subcellularLocation>
        <location evidence="3">Nucleus</location>
        <location evidence="3">Nucleolus</location>
    </subcellularLocation>
</comment>
<dbReference type="GO" id="GO:0005730">
    <property type="term" value="C:nucleolus"/>
    <property type="evidence" value="ECO:0007669"/>
    <property type="project" value="UniProtKB-SubCell"/>
</dbReference>
<feature type="compositionally biased region" description="Basic residues" evidence="23">
    <location>
        <begin position="342"/>
        <end position="352"/>
    </location>
</feature>
<sequence length="576" mass="66306">MSDVEIAPLTNDPAENLPRYCDFFKYLLVEELVLEPDYRQIHYGKCTVIGRLCAIPDNFELENVTIPHLPSAYKLPTGAVSLLLLNFSYENSCTGSLANGAYCIMRGEIVLCNVKKPNSPTLTTRGLHEQLLRLKDNDKERLFDRQAASLDPLWKEELQQSAWLSFWKREGHEYLEEKWHRRHPEYKETIESATDEERAAWQELWEKHVQDQNAHFWHIFSCVLENYERDLHNGFQDVGQILNDIDDQFSYLEIYQTDASTASTEYSEVDQENLHNNDDQESLGEEQQLKLLGLPTSFGAKSTNDRRKPKQQLPSESESESDSNHLSMSNEKDENQLDAKSRAIKKTKRKTNSKIPHFMRDDNLLLKYWFKRFSLFSRFDQGILLDRESWFSVTPEKIAKQTARRLASDVIVDAFCGCGGNAIQFANTCGRVIAIDIDLNKLTMAKQNAAIYGVAHKIDFVHADFLQFARTTRVRPDAIFLSPPWGGPGYQKQQTFDIEENLLPLGASPLMEHARRLTENIGFFLPRSSNIKQVIALTHAGEQCEVEHNYLDTRLVAITAYYGKSLIKKQRQKVDK</sequence>
<comment type="caution">
    <text evidence="24">The sequence shown here is derived from an EMBL/GenBank/DDBJ whole genome shotgun (WGS) entry which is preliminary data.</text>
</comment>
<evidence type="ECO:0000256" key="7">
    <source>
        <dbReference type="ARBA" id="ARBA00022603"/>
    </source>
</evidence>
<dbReference type="CDD" id="cd02440">
    <property type="entry name" value="AdoMet_MTases"/>
    <property type="match status" value="1"/>
</dbReference>
<dbReference type="PANTHER" id="PTHR14741">
    <property type="entry name" value="S-ADENOSYLMETHIONINE-DEPENDENT METHYLTRANSFERASE RELATED"/>
    <property type="match status" value="1"/>
</dbReference>
<comment type="subunit">
    <text evidence="20">May form homooligomers. Interacts with CREBBP/CBP, EED/WAIT1, EP300/P300, NCOA6/PRIP, PPARBP/PBP and SMN.</text>
</comment>
<comment type="catalytic activity">
    <reaction evidence="17">
        <text>a 5'-end (N(7)-methyl 5'-triphosphoguanosine)-ribonucleoside in snRNA + S-adenosyl-L-methionine = a 5'-end (N(2),N(7)-dimethyl 5'-triphosphoguanosine)-ribonucleoside in snRNA + S-adenosyl-L-homocysteine + H(+)</text>
        <dbReference type="Rhea" id="RHEA:78471"/>
        <dbReference type="Rhea" id="RHEA-COMP:19085"/>
        <dbReference type="Rhea" id="RHEA-COMP:19087"/>
        <dbReference type="ChEBI" id="CHEBI:15378"/>
        <dbReference type="ChEBI" id="CHEBI:57856"/>
        <dbReference type="ChEBI" id="CHEBI:59789"/>
        <dbReference type="ChEBI" id="CHEBI:156461"/>
        <dbReference type="ChEBI" id="CHEBI:172880"/>
    </reaction>
    <physiologicalReaction direction="left-to-right" evidence="17">
        <dbReference type="Rhea" id="RHEA:78472"/>
    </physiologicalReaction>
</comment>
<protein>
    <recommendedName>
        <fullName evidence="4">Trimethylguanosine synthase</fullName>
    </recommendedName>
    <alternativeName>
        <fullName evidence="18">Cap-specific guanine-N(2) methyltransferase</fullName>
    </alternativeName>
    <alternativeName>
        <fullName evidence="21">Nuclear receptor coactivator 6-interacting protein</fullName>
    </alternativeName>
    <alternativeName>
        <fullName evidence="22">PRIP-interacting protein with methyltransferase motif</fullName>
    </alternativeName>
</protein>
<keyword evidence="8" id="KW-0808">Transferase</keyword>
<evidence type="ECO:0000256" key="10">
    <source>
        <dbReference type="ARBA" id="ARBA00023015"/>
    </source>
</evidence>
<evidence type="ECO:0000256" key="16">
    <source>
        <dbReference type="ARBA" id="ARBA00048763"/>
    </source>
</evidence>
<dbReference type="InterPro" id="IPR019012">
    <property type="entry name" value="RNA_cap_Gua-N2-MeTrfase"/>
</dbReference>
<keyword evidence="11" id="KW-0804">Transcription</keyword>
<evidence type="ECO:0000256" key="17">
    <source>
        <dbReference type="ARBA" id="ARBA00049075"/>
    </source>
</evidence>
<dbReference type="Gene3D" id="3.40.50.150">
    <property type="entry name" value="Vaccinia Virus protein VP39"/>
    <property type="match status" value="1"/>
</dbReference>
<evidence type="ECO:0000256" key="5">
    <source>
        <dbReference type="ARBA" id="ARBA00022490"/>
    </source>
</evidence>
<comment type="catalytic activity">
    <reaction evidence="14">
        <text>a 5'-end (N(2),N(7)-dimethyl 5'-triphosphoguanosine)-ribonucleoside in snoRNA + S-adenosyl-L-methionine = a 5'-end (N(2),N(2),N(7)-trimethyl 5'-triphosphoguanosine)-ribonucleoside in snoRNA + S-adenosyl-L-homocysteine + H(+)</text>
        <dbReference type="Rhea" id="RHEA:78507"/>
        <dbReference type="Rhea" id="RHEA-COMP:19088"/>
        <dbReference type="Rhea" id="RHEA-COMP:19090"/>
        <dbReference type="ChEBI" id="CHEBI:15378"/>
        <dbReference type="ChEBI" id="CHEBI:57856"/>
        <dbReference type="ChEBI" id="CHEBI:59789"/>
        <dbReference type="ChEBI" id="CHEBI:167623"/>
        <dbReference type="ChEBI" id="CHEBI:172880"/>
    </reaction>
    <physiologicalReaction direction="left-to-right" evidence="14">
        <dbReference type="Rhea" id="RHEA:78508"/>
    </physiologicalReaction>
</comment>
<evidence type="ECO:0000256" key="1">
    <source>
        <dbReference type="ARBA" id="ARBA00004408"/>
    </source>
</evidence>
<dbReference type="OMA" id="FWQREGH"/>
<dbReference type="SUPFAM" id="SSF53335">
    <property type="entry name" value="S-adenosyl-L-methionine-dependent methyltransferases"/>
    <property type="match status" value="1"/>
</dbReference>
<evidence type="ECO:0000256" key="9">
    <source>
        <dbReference type="ARBA" id="ARBA00022691"/>
    </source>
</evidence>
<evidence type="ECO:0000256" key="13">
    <source>
        <dbReference type="ARBA" id="ARBA00025783"/>
    </source>
</evidence>
<accession>A0A484BSY8</accession>
<keyword evidence="25" id="KW-1185">Reference proteome</keyword>
<proteinExistence type="inferred from homology"/>
<evidence type="ECO:0000256" key="3">
    <source>
        <dbReference type="ARBA" id="ARBA00004604"/>
    </source>
</evidence>
<evidence type="ECO:0000256" key="22">
    <source>
        <dbReference type="ARBA" id="ARBA00081504"/>
    </source>
</evidence>
<evidence type="ECO:0000256" key="18">
    <source>
        <dbReference type="ARBA" id="ARBA00049790"/>
    </source>
</evidence>
<gene>
    <name evidence="24" type="ORF">AWZ03_001596</name>
</gene>
<dbReference type="FunFam" id="3.40.50.150:FF:000066">
    <property type="entry name" value="Trimethylguanosine synthase 1"/>
    <property type="match status" value="1"/>
</dbReference>
<evidence type="ECO:0000256" key="23">
    <source>
        <dbReference type="SAM" id="MobiDB-lite"/>
    </source>
</evidence>
<keyword evidence="7" id="KW-0489">Methyltransferase</keyword>
<keyword evidence="12" id="KW-0539">Nucleus</keyword>
<dbReference type="PANTHER" id="PTHR14741:SF32">
    <property type="entry name" value="TRIMETHYLGUANOSINE SYNTHASE"/>
    <property type="match status" value="1"/>
</dbReference>
<evidence type="ECO:0000256" key="8">
    <source>
        <dbReference type="ARBA" id="ARBA00022679"/>
    </source>
</evidence>
<evidence type="ECO:0000256" key="20">
    <source>
        <dbReference type="ARBA" id="ARBA00064494"/>
    </source>
</evidence>
<dbReference type="GO" id="GO:0015030">
    <property type="term" value="C:Cajal body"/>
    <property type="evidence" value="ECO:0007669"/>
    <property type="project" value="UniProtKB-SubCell"/>
</dbReference>
<reference evidence="24 25" key="1">
    <citation type="journal article" date="2019" name="J. Hered.">
        <title>An Improved Genome Assembly for Drosophila navojoa, the Basal Species in the mojavensis Cluster.</title>
        <authorList>
            <person name="Vanderlinde T."/>
            <person name="Dupim E.G."/>
            <person name="Nazario-Yepiz N.O."/>
            <person name="Carvalho A.B."/>
        </authorList>
    </citation>
    <scope>NUCLEOTIDE SEQUENCE [LARGE SCALE GENOMIC DNA]</scope>
    <source>
        <strain evidence="24">Navoj_Jal97</strain>
        <tissue evidence="24">Whole organism</tissue>
    </source>
</reference>
<dbReference type="AlphaFoldDB" id="A0A484BSY8"/>